<organism evidence="2">
    <name type="scientific">Rhizophora mucronata</name>
    <name type="common">Asiatic mangrove</name>
    <dbReference type="NCBI Taxonomy" id="61149"/>
    <lineage>
        <taxon>Eukaryota</taxon>
        <taxon>Viridiplantae</taxon>
        <taxon>Streptophyta</taxon>
        <taxon>Embryophyta</taxon>
        <taxon>Tracheophyta</taxon>
        <taxon>Spermatophyta</taxon>
        <taxon>Magnoliopsida</taxon>
        <taxon>eudicotyledons</taxon>
        <taxon>Gunneridae</taxon>
        <taxon>Pentapetalae</taxon>
        <taxon>rosids</taxon>
        <taxon>fabids</taxon>
        <taxon>Malpighiales</taxon>
        <taxon>Rhizophoraceae</taxon>
        <taxon>Rhizophora</taxon>
    </lineage>
</organism>
<reference evidence="2" key="1">
    <citation type="submission" date="2018-02" db="EMBL/GenBank/DDBJ databases">
        <title>Rhizophora mucronata_Transcriptome.</title>
        <authorList>
            <person name="Meera S.P."/>
            <person name="Sreeshan A."/>
            <person name="Augustine A."/>
        </authorList>
    </citation>
    <scope>NUCLEOTIDE SEQUENCE</scope>
    <source>
        <tissue evidence="2">Leaf</tissue>
    </source>
</reference>
<keyword evidence="1" id="KW-1133">Transmembrane helix</keyword>
<feature type="transmembrane region" description="Helical" evidence="1">
    <location>
        <begin position="37"/>
        <end position="57"/>
    </location>
</feature>
<keyword evidence="1" id="KW-0472">Membrane</keyword>
<accession>A0A2P2QP84</accession>
<evidence type="ECO:0000256" key="1">
    <source>
        <dbReference type="SAM" id="Phobius"/>
    </source>
</evidence>
<dbReference type="AlphaFoldDB" id="A0A2P2QP84"/>
<keyword evidence="1" id="KW-0812">Transmembrane</keyword>
<sequence>MQQLELYQRHTTQIFILKDTLYPTSKYYSHNAQDTTAVGRMCYWFSLMILSYFNLFVCQKAPITSGKPP</sequence>
<proteinExistence type="predicted"/>
<protein>
    <submittedName>
        <fullName evidence="2">Uncharacterized protein</fullName>
    </submittedName>
</protein>
<evidence type="ECO:0000313" key="2">
    <source>
        <dbReference type="EMBL" id="MBX68701.1"/>
    </source>
</evidence>
<dbReference type="EMBL" id="GGEC01088217">
    <property type="protein sequence ID" value="MBX68701.1"/>
    <property type="molecule type" value="Transcribed_RNA"/>
</dbReference>
<name>A0A2P2QP84_RHIMU</name>